<dbReference type="AlphaFoldDB" id="A0A0F8CS62"/>
<protein>
    <submittedName>
        <fullName evidence="2">Uncharacterized protein</fullName>
    </submittedName>
</protein>
<feature type="chain" id="PRO_5002528190" evidence="1">
    <location>
        <begin position="20"/>
        <end position="193"/>
    </location>
</feature>
<gene>
    <name evidence="2" type="ORF">CFO_g4107</name>
</gene>
<reference evidence="2 3" key="1">
    <citation type="submission" date="2015-04" db="EMBL/GenBank/DDBJ databases">
        <title>Genome sequence of Ceratocystis platani, a major pathogen of plane trees.</title>
        <authorList>
            <person name="Belbahri L."/>
        </authorList>
    </citation>
    <scope>NUCLEOTIDE SEQUENCE [LARGE SCALE GENOMIC DNA]</scope>
    <source>
        <strain evidence="2 3">CFO</strain>
    </source>
</reference>
<evidence type="ECO:0000313" key="3">
    <source>
        <dbReference type="Proteomes" id="UP000034841"/>
    </source>
</evidence>
<dbReference type="Proteomes" id="UP000034841">
    <property type="component" value="Unassembled WGS sequence"/>
</dbReference>
<evidence type="ECO:0000256" key="1">
    <source>
        <dbReference type="SAM" id="SignalP"/>
    </source>
</evidence>
<name>A0A0F8CS62_CERFI</name>
<accession>A0A0F8CS62</accession>
<keyword evidence="3" id="KW-1185">Reference proteome</keyword>
<feature type="signal peptide" evidence="1">
    <location>
        <begin position="1"/>
        <end position="19"/>
    </location>
</feature>
<sequence length="193" mass="22035">MRSFALLASLLLPLLGVQAGKLEENGYTVTYDEDPESSVNIMSPSYTEYTLNSISIYKQESRAVIYIAENSYEPYHDGQLSLAEIFEEVCSLRDTVPGNLDLLVFDDLDSATQTKISTYRRQKKIDREEDIEFTPGTRGWSEFANLHYYSKAKAVNPGKSISKIQIKVMEAERLWDWADRDGSYDALYFTYSS</sequence>
<keyword evidence="1" id="KW-0732">Signal</keyword>
<dbReference type="EMBL" id="LBBL01000233">
    <property type="protein sequence ID" value="KKF93547.1"/>
    <property type="molecule type" value="Genomic_DNA"/>
</dbReference>
<organism evidence="2 3">
    <name type="scientific">Ceratocystis fimbriata f. sp. platani</name>
    <dbReference type="NCBI Taxonomy" id="88771"/>
    <lineage>
        <taxon>Eukaryota</taxon>
        <taxon>Fungi</taxon>
        <taxon>Dikarya</taxon>
        <taxon>Ascomycota</taxon>
        <taxon>Pezizomycotina</taxon>
        <taxon>Sordariomycetes</taxon>
        <taxon>Hypocreomycetidae</taxon>
        <taxon>Microascales</taxon>
        <taxon>Ceratocystidaceae</taxon>
        <taxon>Ceratocystis</taxon>
    </lineage>
</organism>
<comment type="caution">
    <text evidence="2">The sequence shown here is derived from an EMBL/GenBank/DDBJ whole genome shotgun (WGS) entry which is preliminary data.</text>
</comment>
<proteinExistence type="predicted"/>
<evidence type="ECO:0000313" key="2">
    <source>
        <dbReference type="EMBL" id="KKF93547.1"/>
    </source>
</evidence>